<dbReference type="Proteomes" id="UP000261560">
    <property type="component" value="Unplaced"/>
</dbReference>
<dbReference type="AlphaFoldDB" id="A0A3B3C0P7"/>
<evidence type="ECO:0000256" key="8">
    <source>
        <dbReference type="ARBA" id="ARBA00065266"/>
    </source>
</evidence>
<dbReference type="Ensembl" id="ENSOMET00000018614.1">
    <property type="protein sequence ID" value="ENSOMEP00000011501.1"/>
    <property type="gene ID" value="ENSOMEG00000012822.1"/>
</dbReference>
<evidence type="ECO:0000256" key="6">
    <source>
        <dbReference type="ARBA" id="ARBA00023180"/>
    </source>
</evidence>
<comment type="subcellular location">
    <subcellularLocation>
        <location evidence="1">Membrane</location>
        <topology evidence="1">Multi-pass membrane protein</topology>
    </subcellularLocation>
</comment>
<feature type="transmembrane region" description="Helical" evidence="10">
    <location>
        <begin position="12"/>
        <end position="36"/>
    </location>
</feature>
<comment type="subunit">
    <text evidence="8">Interacts with claudin-11/CLDN11 and integrins.</text>
</comment>
<reference evidence="11" key="2">
    <citation type="submission" date="2025-09" db="UniProtKB">
        <authorList>
            <consortium name="Ensembl"/>
        </authorList>
    </citation>
    <scope>IDENTIFICATION</scope>
</reference>
<accession>A0A3B3C0P7</accession>
<dbReference type="SUPFAM" id="SSF48652">
    <property type="entry name" value="Tetraspanin"/>
    <property type="match status" value="1"/>
</dbReference>
<dbReference type="STRING" id="30732.ENSOMEP00000011501"/>
<keyword evidence="4 10" id="KW-1133">Transmembrane helix</keyword>
<keyword evidence="6" id="KW-0325">Glycoprotein</keyword>
<keyword evidence="12" id="KW-1185">Reference proteome</keyword>
<keyword evidence="5 10" id="KW-0472">Membrane</keyword>
<dbReference type="CDD" id="cd03163">
    <property type="entry name" value="TM4SF8_like_LEL"/>
    <property type="match status" value="1"/>
</dbReference>
<feature type="transmembrane region" description="Helical" evidence="10">
    <location>
        <begin position="83"/>
        <end position="107"/>
    </location>
</feature>
<feature type="transmembrane region" description="Helical" evidence="10">
    <location>
        <begin position="48"/>
        <end position="71"/>
    </location>
</feature>
<dbReference type="InterPro" id="IPR018499">
    <property type="entry name" value="Tetraspanin/Peripherin"/>
</dbReference>
<proteinExistence type="inferred from homology"/>
<dbReference type="InterPro" id="IPR008952">
    <property type="entry name" value="Tetraspanin_EC2_sf"/>
</dbReference>
<evidence type="ECO:0000256" key="5">
    <source>
        <dbReference type="ARBA" id="ARBA00023136"/>
    </source>
</evidence>
<dbReference type="PaxDb" id="30732-ENSOMEP00000011501"/>
<dbReference type="PANTHER" id="PTHR19282:SF48">
    <property type="entry name" value="TETRASPANIN-3"/>
    <property type="match status" value="1"/>
</dbReference>
<evidence type="ECO:0000256" key="9">
    <source>
        <dbReference type="ARBA" id="ARBA00072060"/>
    </source>
</evidence>
<organism evidence="11 12">
    <name type="scientific">Oryzias melastigma</name>
    <name type="common">Marine medaka</name>
    <dbReference type="NCBI Taxonomy" id="30732"/>
    <lineage>
        <taxon>Eukaryota</taxon>
        <taxon>Metazoa</taxon>
        <taxon>Chordata</taxon>
        <taxon>Craniata</taxon>
        <taxon>Vertebrata</taxon>
        <taxon>Euteleostomi</taxon>
        <taxon>Actinopterygii</taxon>
        <taxon>Neopterygii</taxon>
        <taxon>Teleostei</taxon>
        <taxon>Neoteleostei</taxon>
        <taxon>Acanthomorphata</taxon>
        <taxon>Ovalentaria</taxon>
        <taxon>Atherinomorphae</taxon>
        <taxon>Beloniformes</taxon>
        <taxon>Adrianichthyidae</taxon>
        <taxon>Oryziinae</taxon>
        <taxon>Oryzias</taxon>
    </lineage>
</organism>
<evidence type="ECO:0000256" key="7">
    <source>
        <dbReference type="ARBA" id="ARBA00055382"/>
    </source>
</evidence>
<dbReference type="PANTHER" id="PTHR19282">
    <property type="entry name" value="TETRASPANIN"/>
    <property type="match status" value="1"/>
</dbReference>
<feature type="transmembrane region" description="Helical" evidence="10">
    <location>
        <begin position="208"/>
        <end position="230"/>
    </location>
</feature>
<evidence type="ECO:0000313" key="12">
    <source>
        <dbReference type="Proteomes" id="UP000261560"/>
    </source>
</evidence>
<evidence type="ECO:0000256" key="2">
    <source>
        <dbReference type="ARBA" id="ARBA00006840"/>
    </source>
</evidence>
<dbReference type="PROSITE" id="PS00421">
    <property type="entry name" value="TM4_1"/>
    <property type="match status" value="1"/>
</dbReference>
<dbReference type="FunFam" id="1.10.1450.10:FF:000004">
    <property type="entry name" value="Tetraspanin"/>
    <property type="match status" value="1"/>
</dbReference>
<name>A0A3B3C0P7_ORYME</name>
<protein>
    <recommendedName>
        <fullName evidence="9">Tetraspanin-3</fullName>
    </recommendedName>
</protein>
<reference evidence="11" key="1">
    <citation type="submission" date="2025-08" db="UniProtKB">
        <authorList>
            <consortium name="Ensembl"/>
        </authorList>
    </citation>
    <scope>IDENTIFICATION</scope>
</reference>
<comment type="similarity">
    <text evidence="2">Belongs to the tetraspanin (TM4SF) family.</text>
</comment>
<evidence type="ECO:0000256" key="3">
    <source>
        <dbReference type="ARBA" id="ARBA00022692"/>
    </source>
</evidence>
<dbReference type="GeneTree" id="ENSGT00940000154954"/>
<dbReference type="GO" id="GO:0005886">
    <property type="term" value="C:plasma membrane"/>
    <property type="evidence" value="ECO:0007669"/>
    <property type="project" value="TreeGrafter"/>
</dbReference>
<dbReference type="Gene3D" id="1.10.1450.10">
    <property type="entry name" value="Tetraspanin"/>
    <property type="match status" value="1"/>
</dbReference>
<sequence length="292" mass="32704">MGQCGITSSKTVLVFLNLIFWAAAGILCYIGAYVFISYDDYDHFFEDVYTLIPAVVIIAVGTLLFIIGLIGCCATIRESSCGLATFAAILLLVFVTECVVVVLGYIYRAKVEDQVNHSIQKVYNEYSGINSDAPSRAIDYVQKQLHCCGIHNYSDWRNTRWFKEAGNNSVPVSCCQPNISNCTGTLTRPGDLYQEGCEALVVKKLKEIMMYVIWAALTFASIQVMITYFWSLKQNDDDWLLILGNIKIQLRLTCGLSASDGIEVKFIFLALPFYHTAKAALMQTKILQFNQH</sequence>
<evidence type="ECO:0000256" key="10">
    <source>
        <dbReference type="SAM" id="Phobius"/>
    </source>
</evidence>
<dbReference type="Pfam" id="PF00335">
    <property type="entry name" value="Tetraspanin"/>
    <property type="match status" value="1"/>
</dbReference>
<evidence type="ECO:0000256" key="4">
    <source>
        <dbReference type="ARBA" id="ARBA00022989"/>
    </source>
</evidence>
<dbReference type="InterPro" id="IPR018503">
    <property type="entry name" value="Tetraspanin_CS"/>
</dbReference>
<dbReference type="PRINTS" id="PR00259">
    <property type="entry name" value="TMFOUR"/>
</dbReference>
<evidence type="ECO:0000256" key="1">
    <source>
        <dbReference type="ARBA" id="ARBA00004141"/>
    </source>
</evidence>
<evidence type="ECO:0000313" key="11">
    <source>
        <dbReference type="Ensembl" id="ENSOMEP00000011501.1"/>
    </source>
</evidence>
<comment type="function">
    <text evidence="7">Regulates the proliferation and migration of oligodendrocytes, a process essential for normal myelination and repair.</text>
</comment>
<keyword evidence="3 10" id="KW-0812">Transmembrane</keyword>